<reference evidence="1" key="2">
    <citation type="submission" date="2020-05" db="UniProtKB">
        <authorList>
            <consortium name="EnsemblMetazoa"/>
        </authorList>
    </citation>
    <scope>IDENTIFICATION</scope>
    <source>
        <strain evidence="1">IAEA</strain>
    </source>
</reference>
<dbReference type="VEuPathDB" id="VectorBase:GBRI010786"/>
<keyword evidence="2" id="KW-1185">Reference proteome</keyword>
<name>A0A1A9W958_9MUSC</name>
<accession>A0A1A9W958</accession>
<proteinExistence type="predicted"/>
<dbReference type="Proteomes" id="UP000091820">
    <property type="component" value="Unassembled WGS sequence"/>
</dbReference>
<dbReference type="PROSITE" id="PS51257">
    <property type="entry name" value="PROKAR_LIPOPROTEIN"/>
    <property type="match status" value="1"/>
</dbReference>
<sequence>MNKSPPQSVLSLLVGFSCKDKKNSKYDTRNVIDGDAFACDGVPFYEHRGTACHRKDTQSFDVYPYARPVRVLPARLSPFPLTAADLSENRHRSPLSSENNYTPAPVRVQIDVSVFYGIVKSVESVYRNVHIHNSVVVHAPKADDVSVKYFGQMFYRNARKYIVECNYLVDHHGPDCRCQQELHSWNHQLRCTPPLHH</sequence>
<dbReference type="EnsemblMetazoa" id="GBRI010786-RA">
    <property type="protein sequence ID" value="GBRI010786-PA"/>
    <property type="gene ID" value="GBRI010786"/>
</dbReference>
<reference evidence="2" key="1">
    <citation type="submission" date="2014-03" db="EMBL/GenBank/DDBJ databases">
        <authorList>
            <person name="Aksoy S."/>
            <person name="Warren W."/>
            <person name="Wilson R.K."/>
        </authorList>
    </citation>
    <scope>NUCLEOTIDE SEQUENCE [LARGE SCALE GENOMIC DNA]</scope>
    <source>
        <strain evidence="2">IAEA</strain>
    </source>
</reference>
<dbReference type="AlphaFoldDB" id="A0A1A9W958"/>
<organism evidence="1 2">
    <name type="scientific">Glossina brevipalpis</name>
    <dbReference type="NCBI Taxonomy" id="37001"/>
    <lineage>
        <taxon>Eukaryota</taxon>
        <taxon>Metazoa</taxon>
        <taxon>Ecdysozoa</taxon>
        <taxon>Arthropoda</taxon>
        <taxon>Hexapoda</taxon>
        <taxon>Insecta</taxon>
        <taxon>Pterygota</taxon>
        <taxon>Neoptera</taxon>
        <taxon>Endopterygota</taxon>
        <taxon>Diptera</taxon>
        <taxon>Brachycera</taxon>
        <taxon>Muscomorpha</taxon>
        <taxon>Hippoboscoidea</taxon>
        <taxon>Glossinidae</taxon>
        <taxon>Glossina</taxon>
    </lineage>
</organism>
<protein>
    <submittedName>
        <fullName evidence="1">Uncharacterized protein</fullName>
    </submittedName>
</protein>
<evidence type="ECO:0000313" key="1">
    <source>
        <dbReference type="EnsemblMetazoa" id="GBRI010786-PA"/>
    </source>
</evidence>
<evidence type="ECO:0000313" key="2">
    <source>
        <dbReference type="Proteomes" id="UP000091820"/>
    </source>
</evidence>